<evidence type="ECO:0000256" key="5">
    <source>
        <dbReference type="PROSITE-ProRule" id="PRU00283"/>
    </source>
</evidence>
<dbReference type="GO" id="GO:0016887">
    <property type="term" value="F:ATP hydrolysis activity"/>
    <property type="evidence" value="ECO:0007669"/>
    <property type="project" value="TreeGrafter"/>
</dbReference>
<keyword evidence="9" id="KW-1185">Reference proteome</keyword>
<feature type="compositionally biased region" description="Low complexity" evidence="6">
    <location>
        <begin position="260"/>
        <end position="276"/>
    </location>
</feature>
<dbReference type="GO" id="GO:0005871">
    <property type="term" value="C:kinesin complex"/>
    <property type="evidence" value="ECO:0007669"/>
    <property type="project" value="TreeGrafter"/>
</dbReference>
<keyword evidence="2 5" id="KW-0547">Nucleotide-binding</keyword>
<feature type="region of interest" description="Disordered" evidence="6">
    <location>
        <begin position="251"/>
        <end position="276"/>
    </location>
</feature>
<dbReference type="GO" id="GO:0005874">
    <property type="term" value="C:microtubule"/>
    <property type="evidence" value="ECO:0007669"/>
    <property type="project" value="UniProtKB-KW"/>
</dbReference>
<keyword evidence="4 5" id="KW-0505">Motor protein</keyword>
<dbReference type="SUPFAM" id="SSF52540">
    <property type="entry name" value="P-loop containing nucleoside triphosphate hydrolases"/>
    <property type="match status" value="1"/>
</dbReference>
<dbReference type="InterPro" id="IPR036961">
    <property type="entry name" value="Kinesin_motor_dom_sf"/>
</dbReference>
<dbReference type="GO" id="GO:0005634">
    <property type="term" value="C:nucleus"/>
    <property type="evidence" value="ECO:0007669"/>
    <property type="project" value="TreeGrafter"/>
</dbReference>
<evidence type="ECO:0000259" key="7">
    <source>
        <dbReference type="PROSITE" id="PS50067"/>
    </source>
</evidence>
<feature type="domain" description="Kinesin motor" evidence="7">
    <location>
        <begin position="1"/>
        <end position="65"/>
    </location>
</feature>
<dbReference type="GO" id="GO:0003777">
    <property type="term" value="F:microtubule motor activity"/>
    <property type="evidence" value="ECO:0007669"/>
    <property type="project" value="InterPro"/>
</dbReference>
<reference evidence="8" key="1">
    <citation type="submission" date="2022-08" db="EMBL/GenBank/DDBJ databases">
        <authorList>
            <person name="Gutierrez-Valencia J."/>
        </authorList>
    </citation>
    <scope>NUCLEOTIDE SEQUENCE</scope>
</reference>
<name>A0AAV0LPC1_9ROSI</name>
<evidence type="ECO:0000256" key="4">
    <source>
        <dbReference type="ARBA" id="ARBA00023175"/>
    </source>
</evidence>
<evidence type="ECO:0000256" key="3">
    <source>
        <dbReference type="ARBA" id="ARBA00022840"/>
    </source>
</evidence>
<protein>
    <recommendedName>
        <fullName evidence="7">Kinesin motor domain-containing protein</fullName>
    </recommendedName>
</protein>
<dbReference type="PROSITE" id="PS50067">
    <property type="entry name" value="KINESIN_MOTOR_2"/>
    <property type="match status" value="1"/>
</dbReference>
<dbReference type="AlphaFoldDB" id="A0AAV0LPC1"/>
<dbReference type="PANTHER" id="PTHR24115">
    <property type="entry name" value="KINESIN-RELATED"/>
    <property type="match status" value="1"/>
</dbReference>
<feature type="region of interest" description="Disordered" evidence="6">
    <location>
        <begin position="190"/>
        <end position="217"/>
    </location>
</feature>
<evidence type="ECO:0000256" key="1">
    <source>
        <dbReference type="ARBA" id="ARBA00022701"/>
    </source>
</evidence>
<proteinExistence type="inferred from homology"/>
<dbReference type="InterPro" id="IPR027640">
    <property type="entry name" value="Kinesin-like_fam"/>
</dbReference>
<dbReference type="GO" id="GO:0008017">
    <property type="term" value="F:microtubule binding"/>
    <property type="evidence" value="ECO:0007669"/>
    <property type="project" value="InterPro"/>
</dbReference>
<organism evidence="8 9">
    <name type="scientific">Linum tenue</name>
    <dbReference type="NCBI Taxonomy" id="586396"/>
    <lineage>
        <taxon>Eukaryota</taxon>
        <taxon>Viridiplantae</taxon>
        <taxon>Streptophyta</taxon>
        <taxon>Embryophyta</taxon>
        <taxon>Tracheophyta</taxon>
        <taxon>Spermatophyta</taxon>
        <taxon>Magnoliopsida</taxon>
        <taxon>eudicotyledons</taxon>
        <taxon>Gunneridae</taxon>
        <taxon>Pentapetalae</taxon>
        <taxon>rosids</taxon>
        <taxon>fabids</taxon>
        <taxon>Malpighiales</taxon>
        <taxon>Linaceae</taxon>
        <taxon>Linum</taxon>
    </lineage>
</organism>
<dbReference type="Pfam" id="PF00225">
    <property type="entry name" value="Kinesin"/>
    <property type="match status" value="1"/>
</dbReference>
<feature type="binding site" evidence="5">
    <location>
        <begin position="21"/>
        <end position="28"/>
    </location>
    <ligand>
        <name>ATP</name>
        <dbReference type="ChEBI" id="CHEBI:30616"/>
    </ligand>
</feature>
<evidence type="ECO:0000313" key="8">
    <source>
        <dbReference type="EMBL" id="CAI0435634.1"/>
    </source>
</evidence>
<accession>A0AAV0LPC1</accession>
<keyword evidence="3 5" id="KW-0067">ATP-binding</keyword>
<dbReference type="EMBL" id="CAMGYJ010000006">
    <property type="protein sequence ID" value="CAI0435634.1"/>
    <property type="molecule type" value="Genomic_DNA"/>
</dbReference>
<comment type="similarity">
    <text evidence="5">Belongs to the TRAFAC class myosin-kinesin ATPase superfamily. Kinesin family.</text>
</comment>
<dbReference type="GO" id="GO:0005524">
    <property type="term" value="F:ATP binding"/>
    <property type="evidence" value="ECO:0007669"/>
    <property type="project" value="UniProtKB-UniRule"/>
</dbReference>
<gene>
    <name evidence="8" type="ORF">LITE_LOCUS24773</name>
</gene>
<dbReference type="GO" id="GO:0007018">
    <property type="term" value="P:microtubule-based movement"/>
    <property type="evidence" value="ECO:0007669"/>
    <property type="project" value="InterPro"/>
</dbReference>
<dbReference type="InterPro" id="IPR001752">
    <property type="entry name" value="Kinesin_motor_dom"/>
</dbReference>
<dbReference type="InterPro" id="IPR027417">
    <property type="entry name" value="P-loop_NTPase"/>
</dbReference>
<evidence type="ECO:0000256" key="6">
    <source>
        <dbReference type="SAM" id="MobiDB-lite"/>
    </source>
</evidence>
<sequence>MVRPIVGDFLKGRNGMLAAVGPSGSGKTHTVFGTPTLQGPREPGMVPLALQYIFKQSKGKDHKFSRVESGLHSTVKGVQEARITAHAVLVSNALEAESLIACAMLKRATSMTNTNSRCREREENRESGGAEIARKQFHQQHVYGLRLMPQSITGAPEESQETVTEAFSELFDEDPSGFVSNKRPIQSLARIGQQKRMKPSAVDVQTEEPKTNGDDNILLQEARTEEQICSVVEPKPCDSPKITVSISKQILSDPEPMPPHSSKSSESISEQIQQDTEQLAPMNAANCSQSISSHQESSINEVHDQDAAEDQMLTTSGDLRCVKAECLDLEQDLVKAQPVVVPGEDPLDLHPSLTHLFRGNFEPINFCSSRC</sequence>
<keyword evidence="1" id="KW-0493">Microtubule</keyword>
<dbReference type="PANTHER" id="PTHR24115:SF1008">
    <property type="entry name" value="KINESIN-LIKE PROTEIN SUBITO"/>
    <property type="match status" value="1"/>
</dbReference>
<evidence type="ECO:0000256" key="2">
    <source>
        <dbReference type="ARBA" id="ARBA00022741"/>
    </source>
</evidence>
<evidence type="ECO:0000313" key="9">
    <source>
        <dbReference type="Proteomes" id="UP001154282"/>
    </source>
</evidence>
<comment type="caution">
    <text evidence="8">The sequence shown here is derived from an EMBL/GenBank/DDBJ whole genome shotgun (WGS) entry which is preliminary data.</text>
</comment>
<dbReference type="Proteomes" id="UP001154282">
    <property type="component" value="Unassembled WGS sequence"/>
</dbReference>
<dbReference type="Gene3D" id="3.40.850.10">
    <property type="entry name" value="Kinesin motor domain"/>
    <property type="match status" value="1"/>
</dbReference>